<reference evidence="2 3" key="1">
    <citation type="submission" date="2015-08" db="EMBL/GenBank/DDBJ databases">
        <authorList>
            <person name="Babu N.S."/>
            <person name="Beckwith C.J."/>
            <person name="Beseler K.G."/>
            <person name="Brison A."/>
            <person name="Carone J.V."/>
            <person name="Caskin T.P."/>
            <person name="Diamond M."/>
            <person name="Durham M.E."/>
            <person name="Foxe J.M."/>
            <person name="Go M."/>
            <person name="Henderson B.A."/>
            <person name="Jones I.B."/>
            <person name="McGettigan J.A."/>
            <person name="Micheletti S.J."/>
            <person name="Nasrallah M.E."/>
            <person name="Ortiz D."/>
            <person name="Piller C.R."/>
            <person name="Privatt S.R."/>
            <person name="Schneider S.L."/>
            <person name="Sharp S."/>
            <person name="Smith T.C."/>
            <person name="Stanton J.D."/>
            <person name="Ullery H.E."/>
            <person name="Wilson R.J."/>
            <person name="Serrano M.G."/>
            <person name="Buck G."/>
            <person name="Lee V."/>
            <person name="Wang Y."/>
            <person name="Carvalho R."/>
            <person name="Voegtly L."/>
            <person name="Shi R."/>
            <person name="Duckworth R."/>
            <person name="Johnson A."/>
            <person name="Loviza R."/>
            <person name="Walstead R."/>
            <person name="Shah Z."/>
            <person name="Kiflezghi M."/>
            <person name="Wade K."/>
            <person name="Ball S.L."/>
            <person name="Bradley K.W."/>
            <person name="Asai D.J."/>
            <person name="Bowman C.A."/>
            <person name="Russell D.A."/>
            <person name="Pope W.H."/>
            <person name="Jacobs-Sera D."/>
            <person name="Hendrix R.W."/>
            <person name="Hatfull G.F."/>
        </authorList>
    </citation>
    <scope>NUCLEOTIDE SEQUENCE [LARGE SCALE GENOMIC DNA]</scope>
    <source>
        <strain evidence="2 3">DSM 27648</strain>
    </source>
</reference>
<feature type="region of interest" description="Disordered" evidence="1">
    <location>
        <begin position="140"/>
        <end position="183"/>
    </location>
</feature>
<dbReference type="STRING" id="1391654.AKJ09_01458"/>
<feature type="compositionally biased region" description="Pro residues" evidence="1">
    <location>
        <begin position="173"/>
        <end position="183"/>
    </location>
</feature>
<dbReference type="KEGG" id="llu:AKJ09_01458"/>
<dbReference type="RefSeq" id="WP_146646345.1">
    <property type="nucleotide sequence ID" value="NZ_CP012333.1"/>
</dbReference>
<evidence type="ECO:0000313" key="3">
    <source>
        <dbReference type="Proteomes" id="UP000064967"/>
    </source>
</evidence>
<keyword evidence="3" id="KW-1185">Reference proteome</keyword>
<evidence type="ECO:0000313" key="2">
    <source>
        <dbReference type="EMBL" id="AKU94794.1"/>
    </source>
</evidence>
<protein>
    <submittedName>
        <fullName evidence="2">Uncharacterized protein</fullName>
    </submittedName>
</protein>
<dbReference type="AlphaFoldDB" id="A0A0K1PNV6"/>
<accession>A0A0K1PNV6</accession>
<feature type="compositionally biased region" description="Pro residues" evidence="1">
    <location>
        <begin position="148"/>
        <end position="159"/>
    </location>
</feature>
<name>A0A0K1PNV6_9BACT</name>
<proteinExistence type="predicted"/>
<evidence type="ECO:0000256" key="1">
    <source>
        <dbReference type="SAM" id="MobiDB-lite"/>
    </source>
</evidence>
<dbReference type="OrthoDB" id="5503788at2"/>
<organism evidence="2 3">
    <name type="scientific">Labilithrix luteola</name>
    <dbReference type="NCBI Taxonomy" id="1391654"/>
    <lineage>
        <taxon>Bacteria</taxon>
        <taxon>Pseudomonadati</taxon>
        <taxon>Myxococcota</taxon>
        <taxon>Polyangia</taxon>
        <taxon>Polyangiales</taxon>
        <taxon>Labilitrichaceae</taxon>
        <taxon>Labilithrix</taxon>
    </lineage>
</organism>
<gene>
    <name evidence="2" type="ORF">AKJ09_01458</name>
</gene>
<dbReference type="Proteomes" id="UP000064967">
    <property type="component" value="Chromosome"/>
</dbReference>
<sequence>MIAGGRIPRTSSRRTKGLAIRFVAVALGAFTTSATKSAEAAPFDLDWKAPAGCPSRDEIVASTRARLGAGASNDAPAELFLHGEVVRDSGGYAIALRMNEAGGKELGERELRVDDSNCSAIKEPTSLVIAMMIAVARPQVETTTPPSAETPPAPPPQTPLPARISSPSAPRAITPPPRTPPPKEPFVFAASASAVASVGFLPHVGLGGALRFTVAPPSSILVFGLETSFETSPAARAGGGQVRFDLAEAAALFGLRVLRRGRFELVPMASASGGVIWTHPSGFPVIQRDVRPAALVGLGALGRVALGRHVRFELFPELRVPIFREKFEVREGDHIVQVHQPSVLEARLTMGFGWEIP</sequence>
<feature type="compositionally biased region" description="Low complexity" evidence="1">
    <location>
        <begin position="160"/>
        <end position="172"/>
    </location>
</feature>
<dbReference type="EMBL" id="CP012333">
    <property type="protein sequence ID" value="AKU94794.1"/>
    <property type="molecule type" value="Genomic_DNA"/>
</dbReference>